<proteinExistence type="inferred from homology"/>
<accession>A0A9Q1CKQ4</accession>
<dbReference type="PANTHER" id="PTHR22930:SF269">
    <property type="entry name" value="NUCLEASE HARBI1-LIKE PROTEIN"/>
    <property type="match status" value="1"/>
</dbReference>
<comment type="similarity">
    <text evidence="3">Belongs to the HARBI1 family.</text>
</comment>
<dbReference type="Proteomes" id="UP001152320">
    <property type="component" value="Chromosome 2"/>
</dbReference>
<organism evidence="9 10">
    <name type="scientific">Holothuria leucospilota</name>
    <name type="common">Black long sea cucumber</name>
    <name type="synonym">Mertensiothuria leucospilota</name>
    <dbReference type="NCBI Taxonomy" id="206669"/>
    <lineage>
        <taxon>Eukaryota</taxon>
        <taxon>Metazoa</taxon>
        <taxon>Echinodermata</taxon>
        <taxon>Eleutherozoa</taxon>
        <taxon>Echinozoa</taxon>
        <taxon>Holothuroidea</taxon>
        <taxon>Aspidochirotacea</taxon>
        <taxon>Aspidochirotida</taxon>
        <taxon>Holothuriidae</taxon>
        <taxon>Holothuria</taxon>
    </lineage>
</organism>
<evidence type="ECO:0000256" key="1">
    <source>
        <dbReference type="ARBA" id="ARBA00001968"/>
    </source>
</evidence>
<dbReference type="GO" id="GO:0004518">
    <property type="term" value="F:nuclease activity"/>
    <property type="evidence" value="ECO:0007669"/>
    <property type="project" value="UniProtKB-KW"/>
</dbReference>
<dbReference type="AlphaFoldDB" id="A0A9Q1CKQ4"/>
<dbReference type="GO" id="GO:0046872">
    <property type="term" value="F:metal ion binding"/>
    <property type="evidence" value="ECO:0007669"/>
    <property type="project" value="UniProtKB-KW"/>
</dbReference>
<dbReference type="GO" id="GO:0016787">
    <property type="term" value="F:hydrolase activity"/>
    <property type="evidence" value="ECO:0007669"/>
    <property type="project" value="UniProtKB-KW"/>
</dbReference>
<keyword evidence="7" id="KW-0539">Nucleus</keyword>
<gene>
    <name evidence="9" type="ORF">HOLleu_05908</name>
</gene>
<evidence type="ECO:0000313" key="9">
    <source>
        <dbReference type="EMBL" id="KAJ8047028.1"/>
    </source>
</evidence>
<keyword evidence="6" id="KW-0378">Hydrolase</keyword>
<evidence type="ECO:0000313" key="10">
    <source>
        <dbReference type="Proteomes" id="UP001152320"/>
    </source>
</evidence>
<reference evidence="9" key="1">
    <citation type="submission" date="2021-10" db="EMBL/GenBank/DDBJ databases">
        <title>Tropical sea cucumber genome reveals ecological adaptation and Cuvierian tubules defense mechanism.</title>
        <authorList>
            <person name="Chen T."/>
        </authorList>
    </citation>
    <scope>NUCLEOTIDE SEQUENCE</scope>
    <source>
        <strain evidence="9">Nanhai2018</strain>
        <tissue evidence="9">Muscle</tissue>
    </source>
</reference>
<evidence type="ECO:0000259" key="8">
    <source>
        <dbReference type="Pfam" id="PF13359"/>
    </source>
</evidence>
<name>A0A9Q1CKQ4_HOLLE</name>
<dbReference type="PANTHER" id="PTHR22930">
    <property type="match status" value="1"/>
</dbReference>
<dbReference type="OrthoDB" id="6761337at2759"/>
<evidence type="ECO:0000256" key="6">
    <source>
        <dbReference type="ARBA" id="ARBA00022801"/>
    </source>
</evidence>
<evidence type="ECO:0000256" key="7">
    <source>
        <dbReference type="ARBA" id="ARBA00023242"/>
    </source>
</evidence>
<sequence length="283" mass="32052">MDDEEVVVSAIAVFIGISLRKKKRKAKEKKKRTWAKPWLMRKKYQGAFQNLETELTTEDPKQLTNFRRMDDVAYSELLQKITPFITRKDTVMRQAIGAGERLPITLPYLATGQSYKSLAYLYRVSPASICTIIPETCTAIFEALKNTHMKVPKTSEEWEQIADGFQAKWQFPHCVGAIDGKHVMLRAPNNSGSQYFNYKHTHSLVLMALADAEYNFIYVDVGCNGRVSDGGVFRNCSLGQALEQGDIQFPDAEPLPGCNGEMPYYIVGDEAFPLKSYLQKPYP</sequence>
<feature type="domain" description="DDE Tnp4" evidence="8">
    <location>
        <begin position="178"/>
        <end position="282"/>
    </location>
</feature>
<keyword evidence="4" id="KW-0540">Nuclease</keyword>
<protein>
    <submittedName>
        <fullName evidence="9">Protein ALP1-like</fullName>
    </submittedName>
</protein>
<dbReference type="Pfam" id="PF13359">
    <property type="entry name" value="DDE_Tnp_4"/>
    <property type="match status" value="1"/>
</dbReference>
<comment type="caution">
    <text evidence="9">The sequence shown here is derived from an EMBL/GenBank/DDBJ whole genome shotgun (WGS) entry which is preliminary data.</text>
</comment>
<evidence type="ECO:0000256" key="3">
    <source>
        <dbReference type="ARBA" id="ARBA00006958"/>
    </source>
</evidence>
<dbReference type="EMBL" id="JAIZAY010000002">
    <property type="protein sequence ID" value="KAJ8047028.1"/>
    <property type="molecule type" value="Genomic_DNA"/>
</dbReference>
<evidence type="ECO:0000256" key="4">
    <source>
        <dbReference type="ARBA" id="ARBA00022722"/>
    </source>
</evidence>
<dbReference type="GO" id="GO:0005634">
    <property type="term" value="C:nucleus"/>
    <property type="evidence" value="ECO:0007669"/>
    <property type="project" value="UniProtKB-SubCell"/>
</dbReference>
<keyword evidence="5" id="KW-0479">Metal-binding</keyword>
<dbReference type="InterPro" id="IPR045249">
    <property type="entry name" value="HARBI1-like"/>
</dbReference>
<comment type="subcellular location">
    <subcellularLocation>
        <location evidence="2">Nucleus</location>
    </subcellularLocation>
</comment>
<evidence type="ECO:0000256" key="5">
    <source>
        <dbReference type="ARBA" id="ARBA00022723"/>
    </source>
</evidence>
<keyword evidence="10" id="KW-1185">Reference proteome</keyword>
<comment type="cofactor">
    <cofactor evidence="1">
        <name>a divalent metal cation</name>
        <dbReference type="ChEBI" id="CHEBI:60240"/>
    </cofactor>
</comment>
<evidence type="ECO:0000256" key="2">
    <source>
        <dbReference type="ARBA" id="ARBA00004123"/>
    </source>
</evidence>
<dbReference type="InterPro" id="IPR027806">
    <property type="entry name" value="HARBI1_dom"/>
</dbReference>